<dbReference type="AlphaFoldDB" id="F2UYT8"/>
<name>F2UYT8_ACTVI</name>
<protein>
    <submittedName>
        <fullName evidence="2">Acyl carrier protein</fullName>
    </submittedName>
</protein>
<evidence type="ECO:0000259" key="1">
    <source>
        <dbReference type="PROSITE" id="PS50075"/>
    </source>
</evidence>
<comment type="caution">
    <text evidence="2">The sequence shown here is derived from an EMBL/GenBank/DDBJ whole genome shotgun (WGS) entry which is preliminary data.</text>
</comment>
<dbReference type="EMBL" id="ACRE02000004">
    <property type="protein sequence ID" value="EGE37342.1"/>
    <property type="molecule type" value="Genomic_DNA"/>
</dbReference>
<dbReference type="SUPFAM" id="SSF47336">
    <property type="entry name" value="ACP-like"/>
    <property type="match status" value="1"/>
</dbReference>
<reference evidence="2 3" key="2">
    <citation type="submission" date="2011-10" db="EMBL/GenBank/DDBJ databases">
        <title>The Genome Sequence of Actinomyces viscosus C505.</title>
        <authorList>
            <consortium name="The Broad Institute Genome Sequencing Platform"/>
            <consortium name="The Broad Institute Genome Sequencing Center for Infectious Disease"/>
            <person name="Earl A."/>
            <person name="Ward D."/>
            <person name="Feldgarden M."/>
            <person name="Gevers D."/>
            <person name="Sibley C.D."/>
            <person name="Field T.R."/>
            <person name="Grinwis M."/>
            <person name="Eshaghurshan C.S."/>
            <person name="Surette M.G."/>
            <person name="Young S.K."/>
            <person name="Zeng Q."/>
            <person name="Gargeya S."/>
            <person name="Fitzgerald M."/>
            <person name="Haas B."/>
            <person name="Abouelleil A."/>
            <person name="Alvarado L."/>
            <person name="Arachchi H.M."/>
            <person name="Berlin A."/>
            <person name="Brown A."/>
            <person name="Chapman S.B."/>
            <person name="Chen Z."/>
            <person name="Dunbar C."/>
            <person name="Freedman E."/>
            <person name="Gearin G."/>
            <person name="Goldberg J."/>
            <person name="Griggs A."/>
            <person name="Gujja S."/>
            <person name="Heiman D."/>
            <person name="Howarth C."/>
            <person name="Larson L."/>
            <person name="Lui A."/>
            <person name="MacDonald P.J.P."/>
            <person name="Montmayeur A."/>
            <person name="Murphy C."/>
            <person name="Neiman D."/>
            <person name="Pearson M."/>
            <person name="Priest M."/>
            <person name="Roberts A."/>
            <person name="Saif S."/>
            <person name="Shea T."/>
            <person name="Shenoy N."/>
            <person name="Sisk P."/>
            <person name="Stolte C."/>
            <person name="Sykes S."/>
            <person name="Wortman J."/>
            <person name="Nusbaum C."/>
            <person name="Birren B."/>
        </authorList>
    </citation>
    <scope>NUCLEOTIDE SEQUENCE [LARGE SCALE GENOMIC DNA]</scope>
    <source>
        <strain evidence="2 3">C505</strain>
    </source>
</reference>
<sequence>MNTQELREIAQARTDLNARIKEMLVNELDLPIEPGQIDSDQPLFGRGLELDSLDTLEIVSAIEETFAVYLTDDNQHIFGSVNKLADKIEAQS</sequence>
<reference evidence="3" key="1">
    <citation type="submission" date="2010-02" db="EMBL/GenBank/DDBJ databases">
        <title>The Genome Sequence of Prevotella oris strain C735.</title>
        <authorList>
            <consortium name="The Broad Institute Genome Sequencing Platform"/>
            <person name="Ward D."/>
            <person name="Feldgarden M."/>
            <person name="Earl A."/>
            <person name="Young S.K."/>
            <person name="Zeng Q."/>
            <person name="Koehrsen M."/>
            <person name="Alvarado L."/>
            <person name="Berlin A."/>
            <person name="Bochicchio J."/>
            <person name="Borenstein D."/>
            <person name="Chapman S.B."/>
            <person name="Chen Z."/>
            <person name="Engels R."/>
            <person name="Freedman E."/>
            <person name="Gellesch M."/>
            <person name="Goldberg J."/>
            <person name="Griggs A."/>
            <person name="Gujja S."/>
            <person name="Heilman E."/>
            <person name="Heiman D."/>
            <person name="Hepburn T."/>
            <person name="Howarth C."/>
            <person name="Jen D."/>
            <person name="Larson L."/>
            <person name="Mehta T."/>
            <person name="Park D."/>
            <person name="Pearson M."/>
            <person name="Roberts A."/>
            <person name="Saif S."/>
            <person name="Shea T."/>
            <person name="Shenoy N."/>
            <person name="Sisk P."/>
            <person name="Stolte C."/>
            <person name="Sykes S."/>
            <person name="Thomson T."/>
            <person name="Walk T."/>
            <person name="White J."/>
            <person name="Yandava C."/>
            <person name="Sibley C.D."/>
            <person name="Field T.R."/>
            <person name="Grinwis M."/>
            <person name="Eshaghurshan C.S."/>
            <person name="Surette M.G."/>
            <person name="Haas B."/>
            <person name="Nusbaum C."/>
            <person name="Birren B."/>
        </authorList>
    </citation>
    <scope>NUCLEOTIDE SEQUENCE [LARGE SCALE GENOMIC DNA]</scope>
    <source>
        <strain evidence="3">C505</strain>
    </source>
</reference>
<dbReference type="HOGENOM" id="CLU_108696_14_1_11"/>
<dbReference type="Pfam" id="PF00550">
    <property type="entry name" value="PP-binding"/>
    <property type="match status" value="1"/>
</dbReference>
<dbReference type="InterPro" id="IPR036736">
    <property type="entry name" value="ACP-like_sf"/>
</dbReference>
<feature type="domain" description="Carrier" evidence="1">
    <location>
        <begin position="14"/>
        <end position="92"/>
    </location>
</feature>
<dbReference type="Proteomes" id="UP000004668">
    <property type="component" value="Unassembled WGS sequence"/>
</dbReference>
<evidence type="ECO:0000313" key="3">
    <source>
        <dbReference type="Proteomes" id="UP000004668"/>
    </source>
</evidence>
<dbReference type="eggNOG" id="COG0236">
    <property type="taxonomic scope" value="Bacteria"/>
</dbReference>
<dbReference type="RefSeq" id="WP_004564758.1">
    <property type="nucleotide sequence ID" value="NZ_KI391967.1"/>
</dbReference>
<dbReference type="InterPro" id="IPR009081">
    <property type="entry name" value="PP-bd_ACP"/>
</dbReference>
<dbReference type="PROSITE" id="PS50075">
    <property type="entry name" value="CARRIER"/>
    <property type="match status" value="1"/>
</dbReference>
<dbReference type="Gene3D" id="1.10.1200.10">
    <property type="entry name" value="ACP-like"/>
    <property type="match status" value="1"/>
</dbReference>
<accession>F2UYT8</accession>
<evidence type="ECO:0000313" key="2">
    <source>
        <dbReference type="EMBL" id="EGE37342.1"/>
    </source>
</evidence>
<organism evidence="2 3">
    <name type="scientific">Actinomyces viscosus C505</name>
    <dbReference type="NCBI Taxonomy" id="562973"/>
    <lineage>
        <taxon>Bacteria</taxon>
        <taxon>Bacillati</taxon>
        <taxon>Actinomycetota</taxon>
        <taxon>Actinomycetes</taxon>
        <taxon>Actinomycetales</taxon>
        <taxon>Actinomycetaceae</taxon>
        <taxon>Actinomyces</taxon>
    </lineage>
</organism>
<proteinExistence type="predicted"/>
<gene>
    <name evidence="2" type="ORF">HMPREF0059_01607</name>
</gene>